<keyword evidence="2" id="KW-0812">Transmembrane</keyword>
<feature type="compositionally biased region" description="Low complexity" evidence="1">
    <location>
        <begin position="11"/>
        <end position="21"/>
    </location>
</feature>
<proteinExistence type="predicted"/>
<feature type="region of interest" description="Disordered" evidence="1">
    <location>
        <begin position="1"/>
        <end position="29"/>
    </location>
</feature>
<sequence>MLSTTRKRRSTTSTSNTLVSSVPPQPVPMLCMRSTRRKKTANTAMSTRSRRKLERRWWPGPRDLCSMSIMKRRKQREKRKRNITTIFFEKLCLSYLYMMGEYFGDLYEHKVKRIYKSDYIISITIYKTFNNYVRFIPITILF</sequence>
<keyword evidence="2" id="KW-0472">Membrane</keyword>
<dbReference type="EnsemblPlants" id="MELO3C025027.2.1">
    <property type="protein sequence ID" value="MELO3C025027.2.1"/>
    <property type="gene ID" value="MELO3C025027.2"/>
</dbReference>
<keyword evidence="2" id="KW-1133">Transmembrane helix</keyword>
<evidence type="ECO:0000313" key="3">
    <source>
        <dbReference type="EnsemblPlants" id="MELO3C025027.2.1"/>
    </source>
</evidence>
<dbReference type="Gramene" id="MELO3C025027.2.1">
    <property type="protein sequence ID" value="MELO3C025027.2.1"/>
    <property type="gene ID" value="MELO3C025027.2"/>
</dbReference>
<dbReference type="AlphaFoldDB" id="A0A9I9DW25"/>
<name>A0A9I9DW25_CUCME</name>
<organism evidence="3">
    <name type="scientific">Cucumis melo</name>
    <name type="common">Muskmelon</name>
    <dbReference type="NCBI Taxonomy" id="3656"/>
    <lineage>
        <taxon>Eukaryota</taxon>
        <taxon>Viridiplantae</taxon>
        <taxon>Streptophyta</taxon>
        <taxon>Embryophyta</taxon>
        <taxon>Tracheophyta</taxon>
        <taxon>Spermatophyta</taxon>
        <taxon>Magnoliopsida</taxon>
        <taxon>eudicotyledons</taxon>
        <taxon>Gunneridae</taxon>
        <taxon>Pentapetalae</taxon>
        <taxon>rosids</taxon>
        <taxon>fabids</taxon>
        <taxon>Cucurbitales</taxon>
        <taxon>Cucurbitaceae</taxon>
        <taxon>Benincaseae</taxon>
        <taxon>Cucumis</taxon>
    </lineage>
</organism>
<accession>A0A9I9DW25</accession>
<feature type="compositionally biased region" description="Basic residues" evidence="1">
    <location>
        <begin position="1"/>
        <end position="10"/>
    </location>
</feature>
<feature type="transmembrane region" description="Helical" evidence="2">
    <location>
        <begin position="82"/>
        <end position="100"/>
    </location>
</feature>
<protein>
    <submittedName>
        <fullName evidence="3">Uncharacterized protein</fullName>
    </submittedName>
</protein>
<reference evidence="3" key="1">
    <citation type="submission" date="2023-03" db="UniProtKB">
        <authorList>
            <consortium name="EnsemblPlants"/>
        </authorList>
    </citation>
    <scope>IDENTIFICATION</scope>
</reference>
<evidence type="ECO:0000256" key="2">
    <source>
        <dbReference type="SAM" id="Phobius"/>
    </source>
</evidence>
<evidence type="ECO:0000256" key="1">
    <source>
        <dbReference type="SAM" id="MobiDB-lite"/>
    </source>
</evidence>